<evidence type="ECO:0000313" key="2">
    <source>
        <dbReference type="EMBL" id="MDQ2586557.1"/>
    </source>
</evidence>
<name>A0ABU0X3I8_9PSEU</name>
<dbReference type="SUPFAM" id="SSF50494">
    <property type="entry name" value="Trypsin-like serine proteases"/>
    <property type="match status" value="1"/>
</dbReference>
<sequence length="586" mass="61603">MGSSRDTRPAPFSAQVQSGPGPFESRAADPRRPGTSTAYRPLVVTGRTRPLESWRARVRSPGGEVLGAGVLLGDRHVLTCAHVLAGADGRPEVDLVGRRGWLVRRARPVPGCVVPPLADQRGDVALLELDEPAPPGSGTALRRAAVSWNRPVRAFGFPGALADGVWTQLTLAGEAGPGREWIQLNLEPGWPPVRTGFSGAGVAAVDTGDVLGVVVSTLGPTTGVSWMLPVETILAHVRRIEEWTVGDVGVDSRFGESTAEHVDVPTTRRVVAWLADTRRAIPLLLAGAEVTALNRVVLLASRELGPSAAGATTAPHDTVPPLGSVDLAVDASGRTADEVTRRVVERAAVRADAGSRVPPMTVVIGAVDDAAEPEAVIKEVAEPLVRDGTRVVLAFTRDDSPALDAARRWRSGLHRERLGALAERIAALDAAERDNAALCARVAPPGPAVTRRASRLRFALSALRRGPVDEVALMQLERRAERAARVAGETRARLDTGLTALRELGGGNGRGGWLSAHKARAVRSGFAEDLALSRLYQEAFALLTTPPVDPVAAAGVVGAYGRAVQDKLDGRAPAGEPAGRAEEGDR</sequence>
<gene>
    <name evidence="2" type="ORF">CKY47_21680</name>
</gene>
<organism evidence="2 3">
    <name type="scientific">Saccharothrix yanglingensis</name>
    <dbReference type="NCBI Taxonomy" id="659496"/>
    <lineage>
        <taxon>Bacteria</taxon>
        <taxon>Bacillati</taxon>
        <taxon>Actinomycetota</taxon>
        <taxon>Actinomycetes</taxon>
        <taxon>Pseudonocardiales</taxon>
        <taxon>Pseudonocardiaceae</taxon>
        <taxon>Saccharothrix</taxon>
    </lineage>
</organism>
<proteinExistence type="predicted"/>
<keyword evidence="3" id="KW-1185">Reference proteome</keyword>
<feature type="region of interest" description="Disordered" evidence="1">
    <location>
        <begin position="566"/>
        <end position="586"/>
    </location>
</feature>
<dbReference type="Gene3D" id="2.40.10.120">
    <property type="match status" value="1"/>
</dbReference>
<accession>A0ABU0X3I8</accession>
<dbReference type="InterPro" id="IPR009003">
    <property type="entry name" value="Peptidase_S1_PA"/>
</dbReference>
<evidence type="ECO:0008006" key="4">
    <source>
        <dbReference type="Google" id="ProtNLM"/>
    </source>
</evidence>
<evidence type="ECO:0000256" key="1">
    <source>
        <dbReference type="SAM" id="MobiDB-lite"/>
    </source>
</evidence>
<comment type="caution">
    <text evidence="2">The sequence shown here is derived from an EMBL/GenBank/DDBJ whole genome shotgun (WGS) entry which is preliminary data.</text>
</comment>
<reference evidence="2 3" key="1">
    <citation type="submission" date="2017-06" db="EMBL/GenBank/DDBJ databases">
        <title>Cultured bacterium strain Saccharothrix yanglingensis Hhs.015.</title>
        <authorList>
            <person name="Xia Y."/>
        </authorList>
    </citation>
    <scope>NUCLEOTIDE SEQUENCE [LARGE SCALE GENOMIC DNA]</scope>
    <source>
        <strain evidence="2 3">Hhs.015</strain>
    </source>
</reference>
<dbReference type="Proteomes" id="UP001225605">
    <property type="component" value="Unassembled WGS sequence"/>
</dbReference>
<dbReference type="Pfam" id="PF13365">
    <property type="entry name" value="Trypsin_2"/>
    <property type="match status" value="1"/>
</dbReference>
<dbReference type="EMBL" id="NSDM01000009">
    <property type="protein sequence ID" value="MDQ2586557.1"/>
    <property type="molecule type" value="Genomic_DNA"/>
</dbReference>
<evidence type="ECO:0000313" key="3">
    <source>
        <dbReference type="Proteomes" id="UP001225605"/>
    </source>
</evidence>
<feature type="region of interest" description="Disordered" evidence="1">
    <location>
        <begin position="1"/>
        <end position="41"/>
    </location>
</feature>
<protein>
    <recommendedName>
        <fullName evidence="4">Trypsin-like peptidase</fullName>
    </recommendedName>
</protein>